<evidence type="ECO:0000313" key="12">
    <source>
        <dbReference type="Proteomes" id="UP000694564"/>
    </source>
</evidence>
<keyword evidence="5" id="KW-0862">Zinc</keyword>
<dbReference type="InterPro" id="IPR026096">
    <property type="entry name" value="R-trans_p"/>
</dbReference>
<dbReference type="GO" id="GO:0016020">
    <property type="term" value="C:membrane"/>
    <property type="evidence" value="ECO:0007669"/>
    <property type="project" value="UniProtKB-SubCell"/>
</dbReference>
<evidence type="ECO:0000256" key="3">
    <source>
        <dbReference type="ARBA" id="ARBA00022723"/>
    </source>
</evidence>
<dbReference type="GO" id="GO:0008270">
    <property type="term" value="F:zinc ion binding"/>
    <property type="evidence" value="ECO:0007669"/>
    <property type="project" value="UniProtKB-KW"/>
</dbReference>
<dbReference type="Ensembl" id="ENSSVLT00005017782.1">
    <property type="protein sequence ID" value="ENSSVLP00005016000.1"/>
    <property type="gene ID" value="ENSSVLG00005012795.1"/>
</dbReference>
<dbReference type="PANTHER" id="PTHR14402:SF2">
    <property type="entry name" value="RECEPTOR-TRANSPORTING PROTEIN 5"/>
    <property type="match status" value="1"/>
</dbReference>
<comment type="subcellular location">
    <subcellularLocation>
        <location evidence="1">Membrane</location>
        <topology evidence="1">Single-pass membrane protein</topology>
    </subcellularLocation>
</comment>
<accession>A0A8D2CX16</accession>
<evidence type="ECO:0000256" key="5">
    <source>
        <dbReference type="ARBA" id="ARBA00022833"/>
    </source>
</evidence>
<keyword evidence="2 9" id="KW-0812">Transmembrane</keyword>
<evidence type="ECO:0000256" key="1">
    <source>
        <dbReference type="ARBA" id="ARBA00004167"/>
    </source>
</evidence>
<evidence type="ECO:0000313" key="11">
    <source>
        <dbReference type="Ensembl" id="ENSSVLP00005016000.1"/>
    </source>
</evidence>
<evidence type="ECO:0000256" key="8">
    <source>
        <dbReference type="SAM" id="MobiDB-lite"/>
    </source>
</evidence>
<dbReference type="PANTHER" id="PTHR14402">
    <property type="entry name" value="RECEPTOR TRANSPORTING PROTEIN"/>
    <property type="match status" value="1"/>
</dbReference>
<evidence type="ECO:0000256" key="2">
    <source>
        <dbReference type="ARBA" id="ARBA00022692"/>
    </source>
</evidence>
<name>A0A8D2CX16_SCIVU</name>
<dbReference type="OrthoDB" id="9834809at2759"/>
<dbReference type="GO" id="GO:0001580">
    <property type="term" value="P:detection of chemical stimulus involved in sensory perception of bitter taste"/>
    <property type="evidence" value="ECO:0007669"/>
    <property type="project" value="TreeGrafter"/>
</dbReference>
<feature type="transmembrane region" description="Helical" evidence="9">
    <location>
        <begin position="531"/>
        <end position="550"/>
    </location>
</feature>
<feature type="domain" description="3CxxC-type" evidence="10">
    <location>
        <begin position="49"/>
        <end position="151"/>
    </location>
</feature>
<sequence length="555" mass="59727">MDRAGARVWADTFTQLMAEKKPRDVWVLRPEDSLVAGDLEGGGLQYQLKGLSRLQCSRCPWTWRSAHLQVLFHLWWDGGSGQGLVRMRVWGQQCRLCPLDTLAECQVSPADVHRFLSKLVLHILWRCYEDRGHPGQRAEVLLGDCEACALGLCFLQQAPHPARGPMVKSADAKKGRPAVQGSGSATVASGQQLFNPINGPTPATIPLLVIDFSENLSPASDGLLGGGESTITIPFSLAGGRHKGSLPAPVIGQGSLCLSGSSVAESEHKGIPLDIKAPILHRGGLPGSMQKAFALRGFLFKGQGFFLSPSGMAEGKGPVSFSCGHVSPGGDPPLVSYIVGLMANGEGSLTFPSFLASIINRQDMVSDVAQGKGQEGSGQSTVTDGENPPPETHTQDPTAREEGSVTFPFLVTGDARHEDSLINIAEAQEKGESQDPATAVHVPPLESGAASPTAIRRGTIAIPFSVFSIINHEGPSYPVGGTQSNGLITYSYYQKRRLRSRPGKSSCTHREEDFCSRRAHRRRRTEPSDDFWICVSMTICILWLLCMYRLNLGGL</sequence>
<dbReference type="GO" id="GO:0006612">
    <property type="term" value="P:protein targeting to membrane"/>
    <property type="evidence" value="ECO:0007669"/>
    <property type="project" value="TreeGrafter"/>
</dbReference>
<dbReference type="Proteomes" id="UP000694564">
    <property type="component" value="Chromosome 3"/>
</dbReference>
<dbReference type="GeneTree" id="ENSGT00940000163732"/>
<organism evidence="11 12">
    <name type="scientific">Sciurus vulgaris</name>
    <name type="common">Eurasian red squirrel</name>
    <dbReference type="NCBI Taxonomy" id="55149"/>
    <lineage>
        <taxon>Eukaryota</taxon>
        <taxon>Metazoa</taxon>
        <taxon>Chordata</taxon>
        <taxon>Craniata</taxon>
        <taxon>Vertebrata</taxon>
        <taxon>Euteleostomi</taxon>
        <taxon>Mammalia</taxon>
        <taxon>Eutheria</taxon>
        <taxon>Euarchontoglires</taxon>
        <taxon>Glires</taxon>
        <taxon>Rodentia</taxon>
        <taxon>Sciuromorpha</taxon>
        <taxon>Sciuridae</taxon>
        <taxon>Sciurinae</taxon>
        <taxon>Sciurini</taxon>
        <taxon>Sciurus</taxon>
    </lineage>
</organism>
<evidence type="ECO:0000256" key="7">
    <source>
        <dbReference type="ARBA" id="ARBA00023136"/>
    </source>
</evidence>
<dbReference type="GO" id="GO:0051205">
    <property type="term" value="P:protein insertion into membrane"/>
    <property type="evidence" value="ECO:0007669"/>
    <property type="project" value="TreeGrafter"/>
</dbReference>
<evidence type="ECO:0000259" key="10">
    <source>
        <dbReference type="SMART" id="SM01328"/>
    </source>
</evidence>
<dbReference type="GO" id="GO:0031849">
    <property type="term" value="F:olfactory receptor binding"/>
    <property type="evidence" value="ECO:0007669"/>
    <property type="project" value="TreeGrafter"/>
</dbReference>
<proteinExistence type="predicted"/>
<dbReference type="InterPro" id="IPR027377">
    <property type="entry name" value="ZAR1/RTP1-5-like_Znf-3CxxC"/>
</dbReference>
<keyword evidence="6 9" id="KW-1133">Transmembrane helix</keyword>
<feature type="region of interest" description="Disordered" evidence="8">
    <location>
        <begin position="429"/>
        <end position="451"/>
    </location>
</feature>
<reference evidence="11" key="1">
    <citation type="submission" date="2025-08" db="UniProtKB">
        <authorList>
            <consortium name="Ensembl"/>
        </authorList>
    </citation>
    <scope>IDENTIFICATION</scope>
</reference>
<keyword evidence="7 9" id="KW-0472">Membrane</keyword>
<evidence type="ECO:0000256" key="9">
    <source>
        <dbReference type="SAM" id="Phobius"/>
    </source>
</evidence>
<evidence type="ECO:0000256" key="4">
    <source>
        <dbReference type="ARBA" id="ARBA00022771"/>
    </source>
</evidence>
<dbReference type="AlphaFoldDB" id="A0A8D2CX16"/>
<protein>
    <recommendedName>
        <fullName evidence="10">3CxxC-type domain-containing protein</fullName>
    </recommendedName>
</protein>
<keyword evidence="12" id="KW-1185">Reference proteome</keyword>
<reference evidence="11" key="2">
    <citation type="submission" date="2025-09" db="UniProtKB">
        <authorList>
            <consortium name="Ensembl"/>
        </authorList>
    </citation>
    <scope>IDENTIFICATION</scope>
</reference>
<feature type="region of interest" description="Disordered" evidence="8">
    <location>
        <begin position="368"/>
        <end position="403"/>
    </location>
</feature>
<dbReference type="SMART" id="SM01328">
    <property type="entry name" value="zf-3CxxC"/>
    <property type="match status" value="1"/>
</dbReference>
<keyword evidence="4" id="KW-0863">Zinc-finger</keyword>
<keyword evidence="3" id="KW-0479">Metal-binding</keyword>
<evidence type="ECO:0000256" key="6">
    <source>
        <dbReference type="ARBA" id="ARBA00022989"/>
    </source>
</evidence>
<dbReference type="Pfam" id="PF13695">
    <property type="entry name" value="Zn_ribbon_3CxxC"/>
    <property type="match status" value="1"/>
</dbReference>